<reference evidence="1 2" key="1">
    <citation type="submission" date="2023-01" db="EMBL/GenBank/DDBJ databases">
        <title>Complete genome sequence of Marinomonas pontica strain 200518_36.</title>
        <authorList>
            <person name="Ueki S."/>
            <person name="Gajardo G."/>
            <person name="Maruyama F."/>
        </authorList>
    </citation>
    <scope>NUCLEOTIDE SEQUENCE [LARGE SCALE GENOMIC DNA]</scope>
    <source>
        <strain evidence="1 2">200518_36</strain>
    </source>
</reference>
<keyword evidence="2" id="KW-1185">Reference proteome</keyword>
<protein>
    <submittedName>
        <fullName evidence="1">Uncharacterized protein</fullName>
    </submittedName>
</protein>
<gene>
    <name evidence="1" type="ORF">MACH16_06010</name>
</gene>
<evidence type="ECO:0000313" key="1">
    <source>
        <dbReference type="EMBL" id="BDX01853.1"/>
    </source>
</evidence>
<dbReference type="EMBL" id="AP027271">
    <property type="protein sequence ID" value="BDX01853.1"/>
    <property type="molecule type" value="Genomic_DNA"/>
</dbReference>
<name>A0ABN6WLP3_9GAMM</name>
<dbReference type="Proteomes" id="UP001307608">
    <property type="component" value="Chromosome"/>
</dbReference>
<accession>A0ABN6WLP3</accession>
<dbReference type="InterPro" id="IPR036569">
    <property type="entry name" value="RpiB_LacA_LacB_sf"/>
</dbReference>
<organism evidence="1 2">
    <name type="scientific">Marinomonas pontica</name>
    <dbReference type="NCBI Taxonomy" id="264739"/>
    <lineage>
        <taxon>Bacteria</taxon>
        <taxon>Pseudomonadati</taxon>
        <taxon>Pseudomonadota</taxon>
        <taxon>Gammaproteobacteria</taxon>
        <taxon>Oceanospirillales</taxon>
        <taxon>Oceanospirillaceae</taxon>
        <taxon>Marinomonas</taxon>
    </lineage>
</organism>
<dbReference type="Gene3D" id="3.40.1400.10">
    <property type="entry name" value="Sugar-phosphate isomerase, RpiB/LacA/LacB"/>
    <property type="match status" value="1"/>
</dbReference>
<evidence type="ECO:0000313" key="2">
    <source>
        <dbReference type="Proteomes" id="UP001307608"/>
    </source>
</evidence>
<proteinExistence type="predicted"/>
<sequence>MKIALMMENSQAGKNATILEQLNTAVEPFDHDVFNVGMDGENDHHLMEWSTPPHIGFK</sequence>